<dbReference type="PANTHER" id="PTHR21255">
    <property type="entry name" value="T-COMPLEX-ASSOCIATED-TESTIS-EXPRESSED 1/ DYNEIN LIGHT CHAIN"/>
    <property type="match status" value="1"/>
</dbReference>
<dbReference type="GO" id="GO:0007018">
    <property type="term" value="P:microtubule-based movement"/>
    <property type="evidence" value="ECO:0007669"/>
    <property type="project" value="TreeGrafter"/>
</dbReference>
<proteinExistence type="inferred from homology"/>
<dbReference type="GO" id="GO:0005737">
    <property type="term" value="C:cytoplasm"/>
    <property type="evidence" value="ECO:0007669"/>
    <property type="project" value="TreeGrafter"/>
</dbReference>
<evidence type="ECO:0000313" key="3">
    <source>
        <dbReference type="EnsemblMetazoa" id="XP_038068674.1"/>
    </source>
</evidence>
<reference evidence="3" key="1">
    <citation type="submission" date="2022-11" db="UniProtKB">
        <authorList>
            <consortium name="EnsemblMetazoa"/>
        </authorList>
    </citation>
    <scope>IDENTIFICATION</scope>
</reference>
<dbReference type="GeneID" id="119738030"/>
<dbReference type="RefSeq" id="XP_038068674.1">
    <property type="nucleotide sequence ID" value="XM_038212746.1"/>
</dbReference>
<evidence type="ECO:0000256" key="2">
    <source>
        <dbReference type="SAM" id="MobiDB-lite"/>
    </source>
</evidence>
<dbReference type="FunFam" id="3.30.1140.40:FF:000003">
    <property type="entry name" value="tctex1 domain-containing protein 2"/>
    <property type="match status" value="1"/>
</dbReference>
<dbReference type="Pfam" id="PF03645">
    <property type="entry name" value="Tctex-1"/>
    <property type="match status" value="1"/>
</dbReference>
<organism evidence="3 4">
    <name type="scientific">Patiria miniata</name>
    <name type="common">Bat star</name>
    <name type="synonym">Asterina miniata</name>
    <dbReference type="NCBI Taxonomy" id="46514"/>
    <lineage>
        <taxon>Eukaryota</taxon>
        <taxon>Metazoa</taxon>
        <taxon>Echinodermata</taxon>
        <taxon>Eleutherozoa</taxon>
        <taxon>Asterozoa</taxon>
        <taxon>Asteroidea</taxon>
        <taxon>Valvatacea</taxon>
        <taxon>Valvatida</taxon>
        <taxon>Asterinidae</taxon>
        <taxon>Patiria</taxon>
    </lineage>
</organism>
<dbReference type="OrthoDB" id="10248487at2759"/>
<feature type="compositionally biased region" description="Polar residues" evidence="2">
    <location>
        <begin position="1"/>
        <end position="18"/>
    </location>
</feature>
<comment type="similarity">
    <text evidence="1">Belongs to the dynein light chain Tctex-type family.</text>
</comment>
<feature type="region of interest" description="Disordered" evidence="2">
    <location>
        <begin position="1"/>
        <end position="48"/>
    </location>
</feature>
<dbReference type="PANTHER" id="PTHR21255:SF65">
    <property type="entry name" value="TCTEX1 DOMAIN-CONTAINING PROTEIN 2"/>
    <property type="match status" value="1"/>
</dbReference>
<dbReference type="InterPro" id="IPR038586">
    <property type="entry name" value="Tctex-1-like_sf"/>
</dbReference>
<dbReference type="Gene3D" id="3.30.1140.40">
    <property type="entry name" value="Tctex-1"/>
    <property type="match status" value="1"/>
</dbReference>
<dbReference type="Proteomes" id="UP000887568">
    <property type="component" value="Unplaced"/>
</dbReference>
<dbReference type="CTD" id="424701"/>
<keyword evidence="4" id="KW-1185">Reference proteome</keyword>
<protein>
    <submittedName>
        <fullName evidence="3">Uncharacterized protein</fullName>
    </submittedName>
</protein>
<accession>A0A914AYR5</accession>
<dbReference type="CDD" id="cd21458">
    <property type="entry name" value="DLC-like_TCTEX1D1"/>
    <property type="match status" value="1"/>
</dbReference>
<dbReference type="InterPro" id="IPR005334">
    <property type="entry name" value="Tctex-1-like"/>
</dbReference>
<evidence type="ECO:0000256" key="1">
    <source>
        <dbReference type="ARBA" id="ARBA00005361"/>
    </source>
</evidence>
<dbReference type="GO" id="GO:0045505">
    <property type="term" value="F:dynein intermediate chain binding"/>
    <property type="evidence" value="ECO:0007669"/>
    <property type="project" value="TreeGrafter"/>
</dbReference>
<dbReference type="EnsemblMetazoa" id="XM_038212746.1">
    <property type="protein sequence ID" value="XP_038068674.1"/>
    <property type="gene ID" value="LOC119738030"/>
</dbReference>
<sequence length="187" mass="21060">MSQAAVVTFSPAASSFSRQRGIGGRRRPSIHSNRLSVQNGKGRTESRVSSVSTVSFMDEPSDPNKQGSSVKLEPTYQMEPTKRFPVNTVKDILCEVLQHYLAEEKYEPELCKQMTKTISDVVKARVKDLQLGRYKIIALVHIGELRDQGLKISSRCLWDAAHDNSSSYEFRNNSLFATAMVYAIYHE</sequence>
<dbReference type="AlphaFoldDB" id="A0A914AYR5"/>
<feature type="compositionally biased region" description="Polar residues" evidence="2">
    <location>
        <begin position="30"/>
        <end position="41"/>
    </location>
</feature>
<dbReference type="GO" id="GO:0005868">
    <property type="term" value="C:cytoplasmic dynein complex"/>
    <property type="evidence" value="ECO:0007669"/>
    <property type="project" value="TreeGrafter"/>
</dbReference>
<name>A0A914AYR5_PATMI</name>
<evidence type="ECO:0000313" key="4">
    <source>
        <dbReference type="Proteomes" id="UP000887568"/>
    </source>
</evidence>